<protein>
    <submittedName>
        <fullName evidence="2">Uncharacterized protein</fullName>
    </submittedName>
</protein>
<organism evidence="2 3">
    <name type="scientific">Oryzias melastigma</name>
    <name type="common">Marine medaka</name>
    <dbReference type="NCBI Taxonomy" id="30732"/>
    <lineage>
        <taxon>Eukaryota</taxon>
        <taxon>Metazoa</taxon>
        <taxon>Chordata</taxon>
        <taxon>Craniata</taxon>
        <taxon>Vertebrata</taxon>
        <taxon>Euteleostomi</taxon>
        <taxon>Actinopterygii</taxon>
        <taxon>Neopterygii</taxon>
        <taxon>Teleostei</taxon>
        <taxon>Neoteleostei</taxon>
        <taxon>Acanthomorphata</taxon>
        <taxon>Ovalentaria</taxon>
        <taxon>Atherinomorphae</taxon>
        <taxon>Beloniformes</taxon>
        <taxon>Adrianichthyidae</taxon>
        <taxon>Oryziinae</taxon>
        <taxon>Oryzias</taxon>
    </lineage>
</organism>
<reference evidence="2" key="1">
    <citation type="journal article" name="BMC Genomics">
        <title>Long-read sequencing and de novo genome assembly of marine medaka (Oryzias melastigma).</title>
        <authorList>
            <person name="Liang P."/>
            <person name="Saqib H.S.A."/>
            <person name="Ni X."/>
            <person name="Shen Y."/>
        </authorList>
    </citation>
    <scope>NUCLEOTIDE SEQUENCE</scope>
    <source>
        <strain evidence="2">Bigg-433</strain>
    </source>
</reference>
<feature type="region of interest" description="Disordered" evidence="1">
    <location>
        <begin position="1"/>
        <end position="79"/>
    </location>
</feature>
<evidence type="ECO:0000313" key="2">
    <source>
        <dbReference type="EMBL" id="KAF6739839.1"/>
    </source>
</evidence>
<proteinExistence type="predicted"/>
<dbReference type="Proteomes" id="UP000646548">
    <property type="component" value="Unassembled WGS sequence"/>
</dbReference>
<name>A0A834L3A7_ORYME</name>
<dbReference type="EMBL" id="WKFB01000003">
    <property type="protein sequence ID" value="KAF6739839.1"/>
    <property type="molecule type" value="Genomic_DNA"/>
</dbReference>
<comment type="caution">
    <text evidence="2">The sequence shown here is derived from an EMBL/GenBank/DDBJ whole genome shotgun (WGS) entry which is preliminary data.</text>
</comment>
<feature type="compositionally biased region" description="Polar residues" evidence="1">
    <location>
        <begin position="47"/>
        <end position="66"/>
    </location>
</feature>
<evidence type="ECO:0000256" key="1">
    <source>
        <dbReference type="SAM" id="MobiDB-lite"/>
    </source>
</evidence>
<sequence>MLDSQGSPIHLNSPGPHSYHPIYANSSSSSSPVSHPSTPSGAAESPFAQSYSPSPTQVAASSTQAGGSPASLLPEDASPISAAITVKQEPQELDQMYLDDGGMQRGKRQGLCFPVLSPRSRHLTAVVIRGVCRSLISLWQ</sequence>
<evidence type="ECO:0000313" key="3">
    <source>
        <dbReference type="Proteomes" id="UP000646548"/>
    </source>
</evidence>
<accession>A0A834L3A7</accession>
<gene>
    <name evidence="2" type="ORF">FQA47_016133</name>
</gene>
<dbReference type="AlphaFoldDB" id="A0A834L3A7"/>
<feature type="compositionally biased region" description="Low complexity" evidence="1">
    <location>
        <begin position="26"/>
        <end position="40"/>
    </location>
</feature>